<dbReference type="OMA" id="DMINDRF"/>
<dbReference type="PANTHER" id="PTHR33129">
    <property type="entry name" value="PROTEIN KINASE DOMAIN-CONTAINING PROTEIN-RELATED"/>
    <property type="match status" value="1"/>
</dbReference>
<sequence length="425" mass="48821">MVAAAGHKTQKFPAMLPMQHPYEEDEFFVRDCYETLYDEVIEELFTKGKHCVTITGAPGNGKSIFYAYFFQRFRHDPDRQHFVILTTAFTQKSKIIQAAAFKGERDEAIGRSVWPFSPEFNTSVWQATGDDILRLYDGPPSVEVPYPEKMVCFTSPNENWFGKFDKDRTKQTLYMPVWTPAELWTAATLLGYDRRDPPLTEDMINDRFEKFGGVAREGLELSERFVQSHLERLEAAIKEMAPDVLLERISTAEFEERSKLIRYLRGISEGAAFRGYLVEMKAHELLVHGMNGKGIVAVLKSLGLFNNAIKHPRSVVLIFVGPEPKPDQERLKSAQTIPWDLLANSESVDILPGVGVEKKHELERIHIRTVEDLREAVVPKTTAQKEFFKRHNLGSYVRILSKFDRGRKSIRDMLQGIPQYVWEVM</sequence>
<dbReference type="InterPro" id="IPR052980">
    <property type="entry name" value="Crinkler_effector"/>
</dbReference>
<dbReference type="InParanoid" id="G4Z8R8"/>
<dbReference type="RefSeq" id="XP_009521817.1">
    <property type="nucleotide sequence ID" value="XM_009523522.1"/>
</dbReference>
<organism evidence="1 2">
    <name type="scientific">Phytophthora sojae (strain P6497)</name>
    <name type="common">Soybean stem and root rot agent</name>
    <name type="synonym">Phytophthora megasperma f. sp. glycines</name>
    <dbReference type="NCBI Taxonomy" id="1094619"/>
    <lineage>
        <taxon>Eukaryota</taxon>
        <taxon>Sar</taxon>
        <taxon>Stramenopiles</taxon>
        <taxon>Oomycota</taxon>
        <taxon>Peronosporomycetes</taxon>
        <taxon>Peronosporales</taxon>
        <taxon>Peronosporaceae</taxon>
        <taxon>Phytophthora</taxon>
    </lineage>
</organism>
<dbReference type="Proteomes" id="UP000002640">
    <property type="component" value="Unassembled WGS sequence"/>
</dbReference>
<gene>
    <name evidence="1" type="ORF">PHYSODRAFT_496946</name>
</gene>
<protein>
    <submittedName>
        <fullName evidence="1">Uncharacterized protein</fullName>
    </submittedName>
</protein>
<proteinExistence type="predicted"/>
<dbReference type="InterPro" id="IPR027417">
    <property type="entry name" value="P-loop_NTPase"/>
</dbReference>
<name>G4Z8R8_PHYSP</name>
<dbReference type="KEGG" id="psoj:PHYSODRAFT_496946"/>
<reference evidence="1 2" key="1">
    <citation type="journal article" date="2006" name="Science">
        <title>Phytophthora genome sequences uncover evolutionary origins and mechanisms of pathogenesis.</title>
        <authorList>
            <person name="Tyler B.M."/>
            <person name="Tripathy S."/>
            <person name="Zhang X."/>
            <person name="Dehal P."/>
            <person name="Jiang R.H."/>
            <person name="Aerts A."/>
            <person name="Arredondo F.D."/>
            <person name="Baxter L."/>
            <person name="Bensasson D."/>
            <person name="Beynon J.L."/>
            <person name="Chapman J."/>
            <person name="Damasceno C.M."/>
            <person name="Dorrance A.E."/>
            <person name="Dou D."/>
            <person name="Dickerman A.W."/>
            <person name="Dubchak I.L."/>
            <person name="Garbelotto M."/>
            <person name="Gijzen M."/>
            <person name="Gordon S.G."/>
            <person name="Govers F."/>
            <person name="Grunwald N.J."/>
            <person name="Huang W."/>
            <person name="Ivors K.L."/>
            <person name="Jones R.W."/>
            <person name="Kamoun S."/>
            <person name="Krampis K."/>
            <person name="Lamour K.H."/>
            <person name="Lee M.K."/>
            <person name="McDonald W.H."/>
            <person name="Medina M."/>
            <person name="Meijer H.J."/>
            <person name="Nordberg E.K."/>
            <person name="Maclean D.J."/>
            <person name="Ospina-Giraldo M.D."/>
            <person name="Morris P.F."/>
            <person name="Phuntumart V."/>
            <person name="Putnam N.H."/>
            <person name="Rash S."/>
            <person name="Rose J.K."/>
            <person name="Sakihama Y."/>
            <person name="Salamov A.A."/>
            <person name="Savidor A."/>
            <person name="Scheuring C.F."/>
            <person name="Smith B.M."/>
            <person name="Sobral B.W."/>
            <person name="Terry A."/>
            <person name="Torto-Alalibo T.A."/>
            <person name="Win J."/>
            <person name="Xu Z."/>
            <person name="Zhang H."/>
            <person name="Grigoriev I.V."/>
            <person name="Rokhsar D.S."/>
            <person name="Boore J.L."/>
        </authorList>
    </citation>
    <scope>NUCLEOTIDE SEQUENCE [LARGE SCALE GENOMIC DNA]</scope>
    <source>
        <strain evidence="1 2">P6497</strain>
    </source>
</reference>
<dbReference type="SUPFAM" id="SSF52540">
    <property type="entry name" value="P-loop containing nucleoside triphosphate hydrolases"/>
    <property type="match status" value="1"/>
</dbReference>
<dbReference type="AlphaFoldDB" id="G4Z8R8"/>
<dbReference type="GeneID" id="20657377"/>
<dbReference type="PANTHER" id="PTHR33129:SF1">
    <property type="entry name" value="ATP-BINDING PROTEIN"/>
    <property type="match status" value="1"/>
</dbReference>
<accession>G4Z8R8</accession>
<keyword evidence="2" id="KW-1185">Reference proteome</keyword>
<dbReference type="EMBL" id="JH159153">
    <property type="protein sequence ID" value="EGZ19100.1"/>
    <property type="molecule type" value="Genomic_DNA"/>
</dbReference>
<evidence type="ECO:0000313" key="1">
    <source>
        <dbReference type="EMBL" id="EGZ19100.1"/>
    </source>
</evidence>
<evidence type="ECO:0000313" key="2">
    <source>
        <dbReference type="Proteomes" id="UP000002640"/>
    </source>
</evidence>